<protein>
    <submittedName>
        <fullName evidence="2">Uncharacterized protein</fullName>
    </submittedName>
</protein>
<dbReference type="EMBL" id="JAFBDQ010000010">
    <property type="protein sequence ID" value="MBM7557206.1"/>
    <property type="molecule type" value="Genomic_DNA"/>
</dbReference>
<feature type="transmembrane region" description="Helical" evidence="1">
    <location>
        <begin position="46"/>
        <end position="63"/>
    </location>
</feature>
<accession>A0A938XT20</accession>
<keyword evidence="3" id="KW-1185">Reference proteome</keyword>
<comment type="caution">
    <text evidence="2">The sequence shown here is derived from an EMBL/GenBank/DDBJ whole genome shotgun (WGS) entry which is preliminary data.</text>
</comment>
<dbReference type="Proteomes" id="UP000774000">
    <property type="component" value="Unassembled WGS sequence"/>
</dbReference>
<dbReference type="AlphaFoldDB" id="A0A938XT20"/>
<keyword evidence="1" id="KW-0472">Membrane</keyword>
<keyword evidence="1" id="KW-1133">Transmembrane helix</keyword>
<feature type="transmembrane region" description="Helical" evidence="1">
    <location>
        <begin position="75"/>
        <end position="95"/>
    </location>
</feature>
<organism evidence="2 3">
    <name type="scientific">Halanaerobacter jeridensis</name>
    <dbReference type="NCBI Taxonomy" id="706427"/>
    <lineage>
        <taxon>Bacteria</taxon>
        <taxon>Bacillati</taxon>
        <taxon>Bacillota</taxon>
        <taxon>Clostridia</taxon>
        <taxon>Halanaerobiales</taxon>
        <taxon>Halobacteroidaceae</taxon>
        <taxon>Halanaerobacter</taxon>
    </lineage>
</organism>
<feature type="transmembrane region" description="Helical" evidence="1">
    <location>
        <begin position="101"/>
        <end position="119"/>
    </location>
</feature>
<keyword evidence="1" id="KW-0812">Transmembrane</keyword>
<gene>
    <name evidence="2" type="ORF">JOC47_002061</name>
</gene>
<evidence type="ECO:0000313" key="3">
    <source>
        <dbReference type="Proteomes" id="UP000774000"/>
    </source>
</evidence>
<evidence type="ECO:0000256" key="1">
    <source>
        <dbReference type="SAM" id="Phobius"/>
    </source>
</evidence>
<name>A0A938XT20_9FIRM</name>
<evidence type="ECO:0000313" key="2">
    <source>
        <dbReference type="EMBL" id="MBM7557206.1"/>
    </source>
</evidence>
<proteinExistence type="predicted"/>
<reference evidence="2" key="1">
    <citation type="submission" date="2021-01" db="EMBL/GenBank/DDBJ databases">
        <title>Genomic Encyclopedia of Type Strains, Phase IV (KMG-IV): sequencing the most valuable type-strain genomes for metagenomic binning, comparative biology and taxonomic classification.</title>
        <authorList>
            <person name="Goeker M."/>
        </authorList>
    </citation>
    <scope>NUCLEOTIDE SEQUENCE</scope>
    <source>
        <strain evidence="2">DSM 23230</strain>
    </source>
</reference>
<dbReference type="RefSeq" id="WP_204701962.1">
    <property type="nucleotide sequence ID" value="NZ_JAFBDQ010000010.1"/>
</dbReference>
<sequence>MISILAGLIASMLAFLFNRFLFSKLGDWTIVYLVPIGEEIFKSGFAYYLGANLVMTHLIFGVLEAGFDFFHSNKLAVVLAVLTHLLLGSLTFYCWTSSNNLIIAIVIAALVHTVWNYSIRRVNYEINL</sequence>